<dbReference type="Pfam" id="PF05495">
    <property type="entry name" value="zf-CHY"/>
    <property type="match status" value="1"/>
</dbReference>
<evidence type="ECO:0000256" key="2">
    <source>
        <dbReference type="ARBA" id="ARBA00004906"/>
    </source>
</evidence>
<dbReference type="InterPro" id="IPR037275">
    <property type="entry name" value="Znf_CTCHY_sf"/>
</dbReference>
<dbReference type="eggNOG" id="KOG1940">
    <property type="taxonomic scope" value="Eukaryota"/>
</dbReference>
<sequence>MEYGCAHYRRRCLIRAPCCNGIFNCRHCHNEAMNANEADPSKRHDLPRHKVERVICSLCGLEQDVHQVCSGCGVSMGDYYCSICRFFDDDVSKGQFHCDSCGICRVGGQEKFFHCDKCGCCYAVALQKGHSCVENSMHHNCPVCFDYLFDSTSDITVLRCGHTIHSECLREMTLHAQFSCPVCSKSVCDMSSAWERLDQEIAATPMPDAYRNKLVWILCNDCGGSSEVPFHIVAHKCLHCYSYNTRQTRRSASSPPISSNSSPSSSSSPDSSSSSQSLY</sequence>
<feature type="domain" description="RING-type" evidence="10">
    <location>
        <begin position="141"/>
        <end position="184"/>
    </location>
</feature>
<gene>
    <name evidence="13" type="ORF">SELMODRAFT_78412</name>
</gene>
<evidence type="ECO:0000256" key="3">
    <source>
        <dbReference type="ARBA" id="ARBA00022723"/>
    </source>
</evidence>
<dbReference type="SUPFAM" id="SSF57850">
    <property type="entry name" value="RING/U-box"/>
    <property type="match status" value="1"/>
</dbReference>
<dbReference type="OrthoDB" id="411372at2759"/>
<dbReference type="InterPro" id="IPR013083">
    <property type="entry name" value="Znf_RING/FYVE/PHD"/>
</dbReference>
<dbReference type="InterPro" id="IPR001841">
    <property type="entry name" value="Znf_RING"/>
</dbReference>
<dbReference type="KEGG" id="smo:SELMODRAFT_78412"/>
<dbReference type="Proteomes" id="UP000001514">
    <property type="component" value="Unassembled WGS sequence"/>
</dbReference>
<dbReference type="Pfam" id="PF14634">
    <property type="entry name" value="zf-RING_5"/>
    <property type="match status" value="1"/>
</dbReference>
<protein>
    <recommendedName>
        <fullName evidence="15">CHY-type domain-containing protein</fullName>
    </recommendedName>
</protein>
<feature type="region of interest" description="Disordered" evidence="9">
    <location>
        <begin position="249"/>
        <end position="279"/>
    </location>
</feature>
<dbReference type="GO" id="GO:0008270">
    <property type="term" value="F:zinc ion binding"/>
    <property type="evidence" value="ECO:0007669"/>
    <property type="project" value="UniProtKB-KW"/>
</dbReference>
<dbReference type="PROSITE" id="PS51270">
    <property type="entry name" value="ZF_CTCHY"/>
    <property type="match status" value="1"/>
</dbReference>
<evidence type="ECO:0000259" key="12">
    <source>
        <dbReference type="PROSITE" id="PS51270"/>
    </source>
</evidence>
<evidence type="ECO:0000256" key="1">
    <source>
        <dbReference type="ARBA" id="ARBA00004123"/>
    </source>
</evidence>
<dbReference type="OMA" id="CENCGVN"/>
<dbReference type="PANTHER" id="PTHR21319:SF53">
    <property type="entry name" value="RING FINGER AND CHY ZINC FINGER DOMAIN-CONTAINING PROTEIN 1"/>
    <property type="match status" value="1"/>
</dbReference>
<dbReference type="SUPFAM" id="SSF161219">
    <property type="entry name" value="CHY zinc finger-like"/>
    <property type="match status" value="1"/>
</dbReference>
<dbReference type="AlphaFoldDB" id="D8QUF0"/>
<evidence type="ECO:0000256" key="5">
    <source>
        <dbReference type="ARBA" id="ARBA00022786"/>
    </source>
</evidence>
<dbReference type="GO" id="GO:0061630">
    <property type="term" value="F:ubiquitin protein ligase activity"/>
    <property type="evidence" value="ECO:0000318"/>
    <property type="project" value="GO_Central"/>
</dbReference>
<dbReference type="InterPro" id="IPR008913">
    <property type="entry name" value="Znf_CHY"/>
</dbReference>
<dbReference type="PANTHER" id="PTHR21319">
    <property type="entry name" value="RING FINGER AND CHY ZINC FINGER DOMAIN-CONTAINING PROTEIN 1"/>
    <property type="match status" value="1"/>
</dbReference>
<evidence type="ECO:0000256" key="9">
    <source>
        <dbReference type="SAM" id="MobiDB-lite"/>
    </source>
</evidence>
<proteinExistence type="predicted"/>
<evidence type="ECO:0000313" key="14">
    <source>
        <dbReference type="Proteomes" id="UP000001514"/>
    </source>
</evidence>
<keyword evidence="3" id="KW-0479">Metal-binding</keyword>
<keyword evidence="5" id="KW-0833">Ubl conjugation pathway</keyword>
<dbReference type="GO" id="GO:0005634">
    <property type="term" value="C:nucleus"/>
    <property type="evidence" value="ECO:0000318"/>
    <property type="project" value="GO_Central"/>
</dbReference>
<reference evidence="13 14" key="1">
    <citation type="journal article" date="2011" name="Science">
        <title>The Selaginella genome identifies genetic changes associated with the evolution of vascular plants.</title>
        <authorList>
            <person name="Banks J.A."/>
            <person name="Nishiyama T."/>
            <person name="Hasebe M."/>
            <person name="Bowman J.L."/>
            <person name="Gribskov M."/>
            <person name="dePamphilis C."/>
            <person name="Albert V.A."/>
            <person name="Aono N."/>
            <person name="Aoyama T."/>
            <person name="Ambrose B.A."/>
            <person name="Ashton N.W."/>
            <person name="Axtell M.J."/>
            <person name="Barker E."/>
            <person name="Barker M.S."/>
            <person name="Bennetzen J.L."/>
            <person name="Bonawitz N.D."/>
            <person name="Chapple C."/>
            <person name="Cheng C."/>
            <person name="Correa L.G."/>
            <person name="Dacre M."/>
            <person name="DeBarry J."/>
            <person name="Dreyer I."/>
            <person name="Elias M."/>
            <person name="Engstrom E.M."/>
            <person name="Estelle M."/>
            <person name="Feng L."/>
            <person name="Finet C."/>
            <person name="Floyd S.K."/>
            <person name="Frommer W.B."/>
            <person name="Fujita T."/>
            <person name="Gramzow L."/>
            <person name="Gutensohn M."/>
            <person name="Harholt J."/>
            <person name="Hattori M."/>
            <person name="Heyl A."/>
            <person name="Hirai T."/>
            <person name="Hiwatashi Y."/>
            <person name="Ishikawa M."/>
            <person name="Iwata M."/>
            <person name="Karol K.G."/>
            <person name="Koehler B."/>
            <person name="Kolukisaoglu U."/>
            <person name="Kubo M."/>
            <person name="Kurata T."/>
            <person name="Lalonde S."/>
            <person name="Li K."/>
            <person name="Li Y."/>
            <person name="Litt A."/>
            <person name="Lyons E."/>
            <person name="Manning G."/>
            <person name="Maruyama T."/>
            <person name="Michael T.P."/>
            <person name="Mikami K."/>
            <person name="Miyazaki S."/>
            <person name="Morinaga S."/>
            <person name="Murata T."/>
            <person name="Mueller-Roeber B."/>
            <person name="Nelson D.R."/>
            <person name="Obara M."/>
            <person name="Oguri Y."/>
            <person name="Olmstead R.G."/>
            <person name="Onodera N."/>
            <person name="Petersen B.L."/>
            <person name="Pils B."/>
            <person name="Prigge M."/>
            <person name="Rensing S.A."/>
            <person name="Riano-Pachon D.M."/>
            <person name="Roberts A.W."/>
            <person name="Sato Y."/>
            <person name="Scheller H.V."/>
            <person name="Schulz B."/>
            <person name="Schulz C."/>
            <person name="Shakirov E.V."/>
            <person name="Shibagaki N."/>
            <person name="Shinohara N."/>
            <person name="Shippen D.E."/>
            <person name="Soerensen I."/>
            <person name="Sotooka R."/>
            <person name="Sugimoto N."/>
            <person name="Sugita M."/>
            <person name="Sumikawa N."/>
            <person name="Tanurdzic M."/>
            <person name="Theissen G."/>
            <person name="Ulvskov P."/>
            <person name="Wakazuki S."/>
            <person name="Weng J.K."/>
            <person name="Willats W.W."/>
            <person name="Wipf D."/>
            <person name="Wolf P.G."/>
            <person name="Yang L."/>
            <person name="Zimmer A.D."/>
            <person name="Zhu Q."/>
            <person name="Mitros T."/>
            <person name="Hellsten U."/>
            <person name="Loque D."/>
            <person name="Otillar R."/>
            <person name="Salamov A."/>
            <person name="Schmutz J."/>
            <person name="Shapiro H."/>
            <person name="Lindquist E."/>
            <person name="Lucas S."/>
            <person name="Rokhsar D."/>
            <person name="Grigoriev I.V."/>
        </authorList>
    </citation>
    <scope>NUCLEOTIDE SEQUENCE [LARGE SCALE GENOMIC DNA]</scope>
</reference>
<feature type="domain" description="CTCHY-type" evidence="12">
    <location>
        <begin position="76"/>
        <end position="140"/>
    </location>
</feature>
<evidence type="ECO:0000259" key="11">
    <source>
        <dbReference type="PROSITE" id="PS51266"/>
    </source>
</evidence>
<accession>D8QUF0</accession>
<dbReference type="InterPro" id="IPR037274">
    <property type="entry name" value="Znf_CHY_sf"/>
</dbReference>
<evidence type="ECO:0000313" key="13">
    <source>
        <dbReference type="EMBL" id="EFJ36282.1"/>
    </source>
</evidence>
<evidence type="ECO:0000256" key="6">
    <source>
        <dbReference type="ARBA" id="ARBA00022833"/>
    </source>
</evidence>
<keyword evidence="7" id="KW-0539">Nucleus</keyword>
<evidence type="ECO:0000256" key="7">
    <source>
        <dbReference type="ARBA" id="ARBA00023242"/>
    </source>
</evidence>
<dbReference type="Gene3D" id="2.20.28.10">
    <property type="match status" value="1"/>
</dbReference>
<dbReference type="GO" id="GO:0006511">
    <property type="term" value="P:ubiquitin-dependent protein catabolic process"/>
    <property type="evidence" value="ECO:0000318"/>
    <property type="project" value="GO_Central"/>
</dbReference>
<dbReference type="PROSITE" id="PS51266">
    <property type="entry name" value="ZF_CHY"/>
    <property type="match status" value="1"/>
</dbReference>
<dbReference type="Gene3D" id="3.30.40.10">
    <property type="entry name" value="Zinc/RING finger domain, C3HC4 (zinc finger)"/>
    <property type="match status" value="1"/>
</dbReference>
<evidence type="ECO:0000256" key="4">
    <source>
        <dbReference type="ARBA" id="ARBA00022771"/>
    </source>
</evidence>
<dbReference type="Gramene" id="EFJ36282">
    <property type="protein sequence ID" value="EFJ36282"/>
    <property type="gene ID" value="SELMODRAFT_78412"/>
</dbReference>
<name>D8QUF0_SELML</name>
<comment type="pathway">
    <text evidence="2">Protein modification; protein ubiquitination.</text>
</comment>
<keyword evidence="14" id="KW-1185">Reference proteome</keyword>
<organism evidence="14">
    <name type="scientific">Selaginella moellendorffii</name>
    <name type="common">Spikemoss</name>
    <dbReference type="NCBI Taxonomy" id="88036"/>
    <lineage>
        <taxon>Eukaryota</taxon>
        <taxon>Viridiplantae</taxon>
        <taxon>Streptophyta</taxon>
        <taxon>Embryophyta</taxon>
        <taxon>Tracheophyta</taxon>
        <taxon>Lycopodiopsida</taxon>
        <taxon>Selaginellales</taxon>
        <taxon>Selaginellaceae</taxon>
        <taxon>Selaginella</taxon>
    </lineage>
</organism>
<dbReference type="PROSITE" id="PS50089">
    <property type="entry name" value="ZF_RING_2"/>
    <property type="match status" value="1"/>
</dbReference>
<dbReference type="FunFam" id="2.20.28.10:FF:000009">
    <property type="entry name" value="RING finger and CHY zinc finger domain-containing protein 1"/>
    <property type="match status" value="1"/>
</dbReference>
<evidence type="ECO:0008006" key="15">
    <source>
        <dbReference type="Google" id="ProtNLM"/>
    </source>
</evidence>
<evidence type="ECO:0000259" key="10">
    <source>
        <dbReference type="PROSITE" id="PS50089"/>
    </source>
</evidence>
<dbReference type="InParanoid" id="D8QUF0"/>
<evidence type="ECO:0000256" key="8">
    <source>
        <dbReference type="PROSITE-ProRule" id="PRU00601"/>
    </source>
</evidence>
<dbReference type="InterPro" id="IPR017921">
    <property type="entry name" value="Znf_CTCHY"/>
</dbReference>
<dbReference type="GO" id="GO:0016567">
    <property type="term" value="P:protein ubiquitination"/>
    <property type="evidence" value="ECO:0000318"/>
    <property type="project" value="GO_Central"/>
</dbReference>
<dbReference type="InterPro" id="IPR039512">
    <property type="entry name" value="RCHY1_zinc-ribbon"/>
</dbReference>
<dbReference type="SMART" id="SM00184">
    <property type="entry name" value="RING"/>
    <property type="match status" value="1"/>
</dbReference>
<feature type="compositionally biased region" description="Low complexity" evidence="9">
    <location>
        <begin position="251"/>
        <end position="279"/>
    </location>
</feature>
<dbReference type="Pfam" id="PF14599">
    <property type="entry name" value="zinc_ribbon_6"/>
    <property type="match status" value="1"/>
</dbReference>
<dbReference type="STRING" id="88036.D8QUF0"/>
<dbReference type="SUPFAM" id="SSF161245">
    <property type="entry name" value="Zinc hairpin stack"/>
    <property type="match status" value="1"/>
</dbReference>
<feature type="domain" description="CHY-type" evidence="11">
    <location>
        <begin position="1"/>
        <end position="74"/>
    </location>
</feature>
<comment type="subcellular location">
    <subcellularLocation>
        <location evidence="1">Nucleus</location>
    </subcellularLocation>
</comment>
<dbReference type="EMBL" id="GL377567">
    <property type="protein sequence ID" value="EFJ36282.1"/>
    <property type="molecule type" value="Genomic_DNA"/>
</dbReference>
<keyword evidence="6" id="KW-0862">Zinc</keyword>
<dbReference type="HOGENOM" id="CLU_013368_1_2_1"/>
<dbReference type="FunCoup" id="D8QUF0">
    <property type="interactions" value="2726"/>
</dbReference>
<keyword evidence="4 8" id="KW-0863">Zinc-finger</keyword>